<dbReference type="RefSeq" id="WP_346050866.1">
    <property type="nucleotide sequence ID" value="NZ_JAYGII010000007.1"/>
</dbReference>
<evidence type="ECO:0000256" key="1">
    <source>
        <dbReference type="ARBA" id="ARBA00008520"/>
    </source>
</evidence>
<feature type="binding site" evidence="3">
    <location>
        <position position="225"/>
    </location>
    <ligand>
        <name>Fe cation</name>
        <dbReference type="ChEBI" id="CHEBI:24875"/>
    </ligand>
</feature>
<accession>A0AAP6JER2</accession>
<dbReference type="Pfam" id="PF13343">
    <property type="entry name" value="SBP_bac_6"/>
    <property type="match status" value="1"/>
</dbReference>
<dbReference type="AlphaFoldDB" id="A0AAP6JER2"/>
<evidence type="ECO:0000256" key="4">
    <source>
        <dbReference type="SAM" id="SignalP"/>
    </source>
</evidence>
<evidence type="ECO:0000313" key="5">
    <source>
        <dbReference type="EMBL" id="MEA5445236.1"/>
    </source>
</evidence>
<dbReference type="PIRSF" id="PIRSF002825">
    <property type="entry name" value="CfbpA"/>
    <property type="match status" value="1"/>
</dbReference>
<name>A0AAP6JER2_9GAMM</name>
<gene>
    <name evidence="5" type="ORF">VCB98_05335</name>
</gene>
<feature type="binding site" evidence="3">
    <location>
        <position position="224"/>
    </location>
    <ligand>
        <name>Fe cation</name>
        <dbReference type="ChEBI" id="CHEBI:24875"/>
    </ligand>
</feature>
<dbReference type="EMBL" id="JAYGII010000007">
    <property type="protein sequence ID" value="MEA5445236.1"/>
    <property type="molecule type" value="Genomic_DNA"/>
</dbReference>
<keyword evidence="3" id="KW-0408">Iron</keyword>
<dbReference type="GO" id="GO:0046872">
    <property type="term" value="F:metal ion binding"/>
    <property type="evidence" value="ECO:0007669"/>
    <property type="project" value="UniProtKB-KW"/>
</dbReference>
<comment type="caution">
    <text evidence="5">The sequence shown here is derived from an EMBL/GenBank/DDBJ whole genome shotgun (WGS) entry which is preliminary data.</text>
</comment>
<keyword evidence="2 4" id="KW-0732">Signal</keyword>
<keyword evidence="6" id="KW-1185">Reference proteome</keyword>
<feature type="signal peptide" evidence="4">
    <location>
        <begin position="1"/>
        <end position="25"/>
    </location>
</feature>
<dbReference type="PANTHER" id="PTHR30006:SF15">
    <property type="entry name" value="IRON-UTILIZATION PERIPLASMIC PROTEIN"/>
    <property type="match status" value="1"/>
</dbReference>
<keyword evidence="3" id="KW-0479">Metal-binding</keyword>
<proteinExistence type="inferred from homology"/>
<evidence type="ECO:0000313" key="6">
    <source>
        <dbReference type="Proteomes" id="UP001302316"/>
    </source>
</evidence>
<dbReference type="PANTHER" id="PTHR30006">
    <property type="entry name" value="THIAMINE-BINDING PERIPLASMIC PROTEIN-RELATED"/>
    <property type="match status" value="1"/>
</dbReference>
<reference evidence="5 6" key="1">
    <citation type="submission" date="2023-12" db="EMBL/GenBank/DDBJ databases">
        <title>Whole-genome sequencing of halo(alkali)philic microorganisms from hypersaline lakes.</title>
        <authorList>
            <person name="Sorokin D.Y."/>
            <person name="Merkel A.Y."/>
            <person name="Messina E."/>
            <person name="Yakimov M."/>
        </authorList>
    </citation>
    <scope>NUCLEOTIDE SEQUENCE [LARGE SCALE GENOMIC DNA]</scope>
    <source>
        <strain evidence="5 6">AB-CW1</strain>
    </source>
</reference>
<comment type="similarity">
    <text evidence="1">Belongs to the bacterial solute-binding protein 1 family.</text>
</comment>
<dbReference type="SUPFAM" id="SSF53850">
    <property type="entry name" value="Periplasmic binding protein-like II"/>
    <property type="match status" value="1"/>
</dbReference>
<dbReference type="InterPro" id="IPR026045">
    <property type="entry name" value="Ferric-bd"/>
</dbReference>
<dbReference type="GO" id="GO:0030288">
    <property type="term" value="C:outer membrane-bounded periplasmic space"/>
    <property type="evidence" value="ECO:0007669"/>
    <property type="project" value="TreeGrafter"/>
</dbReference>
<feature type="chain" id="PRO_5042919123" evidence="4">
    <location>
        <begin position="26"/>
        <end position="337"/>
    </location>
</feature>
<protein>
    <submittedName>
        <fullName evidence="5">Extracellular solute-binding protein</fullName>
    </submittedName>
</protein>
<evidence type="ECO:0000256" key="3">
    <source>
        <dbReference type="PIRSR" id="PIRSR002825-1"/>
    </source>
</evidence>
<sequence>MSPFKSCLAASLLATLFVWLPVAEAANDEVVVYSARQEHLIKPLFDLYEEKTGTRIRYTTGDAGQLLQRIQGEGRRTRADLLLTVDAGNLWQAAERGLLKAVDSPALRERVPEHLRDPEDQWFGLSLRVRTMVYHPDRVEEGELGSYADLADERWEGRLCLRSSRKVYNQSLVAIMIEEKGEERSEEIVRSWVDNLATDPFSSDTQVMEAILAGQCDVGLVNSYYYGRLQAREPDLPLRLHWADQDGAGVHVNISGGGVTRHAGNPEGAQALLEWLSSEEAQRLFGSMNFEYPANPEVPPDPQVALWGEFRQNPVNVRHAGERQRQAVMLMDRAGYR</sequence>
<dbReference type="Gene3D" id="3.40.190.10">
    <property type="entry name" value="Periplasmic binding protein-like II"/>
    <property type="match status" value="2"/>
</dbReference>
<organism evidence="5 6">
    <name type="scientific">Natronospira elongata</name>
    <dbReference type="NCBI Taxonomy" id="3110268"/>
    <lineage>
        <taxon>Bacteria</taxon>
        <taxon>Pseudomonadati</taxon>
        <taxon>Pseudomonadota</taxon>
        <taxon>Gammaproteobacteria</taxon>
        <taxon>Natronospirales</taxon>
        <taxon>Natronospiraceae</taxon>
        <taxon>Natronospira</taxon>
    </lineage>
</organism>
<dbReference type="Proteomes" id="UP001302316">
    <property type="component" value="Unassembled WGS sequence"/>
</dbReference>
<evidence type="ECO:0000256" key="2">
    <source>
        <dbReference type="ARBA" id="ARBA00022729"/>
    </source>
</evidence>